<comment type="caution">
    <text evidence="2">The sequence shown here is derived from an EMBL/GenBank/DDBJ whole genome shotgun (WGS) entry which is preliminary data.</text>
</comment>
<organism evidence="2 3">
    <name type="scientific">Daphnia sinensis</name>
    <dbReference type="NCBI Taxonomy" id="1820382"/>
    <lineage>
        <taxon>Eukaryota</taxon>
        <taxon>Metazoa</taxon>
        <taxon>Ecdysozoa</taxon>
        <taxon>Arthropoda</taxon>
        <taxon>Crustacea</taxon>
        <taxon>Branchiopoda</taxon>
        <taxon>Diplostraca</taxon>
        <taxon>Cladocera</taxon>
        <taxon>Anomopoda</taxon>
        <taxon>Daphniidae</taxon>
        <taxon>Daphnia</taxon>
        <taxon>Daphnia similis group</taxon>
    </lineage>
</organism>
<evidence type="ECO:0000256" key="1">
    <source>
        <dbReference type="SAM" id="SignalP"/>
    </source>
</evidence>
<name>A0AAD5L9N9_9CRUS</name>
<dbReference type="EMBL" id="WJBH02000005">
    <property type="protein sequence ID" value="KAI9557915.1"/>
    <property type="molecule type" value="Genomic_DNA"/>
</dbReference>
<dbReference type="Gene3D" id="1.20.120.20">
    <property type="entry name" value="Apolipoprotein"/>
    <property type="match status" value="1"/>
</dbReference>
<dbReference type="Proteomes" id="UP000820818">
    <property type="component" value="Linkage Group LG5"/>
</dbReference>
<protein>
    <submittedName>
        <fullName evidence="2">Uncharacterized protein</fullName>
    </submittedName>
</protein>
<evidence type="ECO:0000313" key="2">
    <source>
        <dbReference type="EMBL" id="KAI9557915.1"/>
    </source>
</evidence>
<feature type="chain" id="PRO_5042249629" evidence="1">
    <location>
        <begin position="22"/>
        <end position="231"/>
    </location>
</feature>
<keyword evidence="3" id="KW-1185">Reference proteome</keyword>
<dbReference type="AlphaFoldDB" id="A0AAD5L9N9"/>
<accession>A0AAD5L9N9</accession>
<reference evidence="2 3" key="1">
    <citation type="submission" date="2022-05" db="EMBL/GenBank/DDBJ databases">
        <title>A multi-omics perspective on studying reproductive biology in Daphnia sinensis.</title>
        <authorList>
            <person name="Jia J."/>
        </authorList>
    </citation>
    <scope>NUCLEOTIDE SEQUENCE [LARGE SCALE GENOMIC DNA]</scope>
    <source>
        <strain evidence="2 3">WSL</strain>
    </source>
</reference>
<proteinExistence type="predicted"/>
<keyword evidence="1" id="KW-0732">Signal</keyword>
<gene>
    <name evidence="2" type="ORF">GHT06_014667</name>
</gene>
<sequence length="231" mass="25348">MANRLIFIIAAAAVLSVHCNAVHMTHEQHKAHVKEAMERHWNNTVTKWVSVGSKLADKVEDVLNRTAVRVMDTAQRIGGIKEGLVTNVAAVIAQGSSKWNELRNKSSEQMARTQTKLDAAKQKMHDKMAAGAEKLVEKGNKLVNFTVGVVGKVVGKLVEKFQQARSKIQEHKAEHNAEHNARITVVPLKSKLSTLSSRLVTSAQSITPAAEVLVKEESTTKSSPPQPTYSY</sequence>
<feature type="signal peptide" evidence="1">
    <location>
        <begin position="1"/>
        <end position="21"/>
    </location>
</feature>
<evidence type="ECO:0000313" key="3">
    <source>
        <dbReference type="Proteomes" id="UP000820818"/>
    </source>
</evidence>